<name>A0A559IYP6_9BACL</name>
<dbReference type="Proteomes" id="UP000318102">
    <property type="component" value="Unassembled WGS sequence"/>
</dbReference>
<dbReference type="SUPFAM" id="SSF56801">
    <property type="entry name" value="Acetyl-CoA synthetase-like"/>
    <property type="match status" value="1"/>
</dbReference>
<dbReference type="PANTHER" id="PTHR36932:SF1">
    <property type="entry name" value="CAPSULAR POLYSACCHARIDE BIOSYNTHESIS PROTEIN"/>
    <property type="match status" value="1"/>
</dbReference>
<keyword evidence="2" id="KW-1185">Reference proteome</keyword>
<dbReference type="EMBL" id="VNJK01000001">
    <property type="protein sequence ID" value="TVX92755.1"/>
    <property type="molecule type" value="Genomic_DNA"/>
</dbReference>
<organism evidence="1 2">
    <name type="scientific">Paenibacillus agilis</name>
    <dbReference type="NCBI Taxonomy" id="3020863"/>
    <lineage>
        <taxon>Bacteria</taxon>
        <taxon>Bacillati</taxon>
        <taxon>Bacillota</taxon>
        <taxon>Bacilli</taxon>
        <taxon>Bacillales</taxon>
        <taxon>Paenibacillaceae</taxon>
        <taxon>Paenibacillus</taxon>
    </lineage>
</organism>
<evidence type="ECO:0000313" key="1">
    <source>
        <dbReference type="EMBL" id="TVX92755.1"/>
    </source>
</evidence>
<reference evidence="1 2" key="1">
    <citation type="submission" date="2019-07" db="EMBL/GenBank/DDBJ databases">
        <authorList>
            <person name="Kim J."/>
        </authorList>
    </citation>
    <scope>NUCLEOTIDE SEQUENCE [LARGE SCALE GENOMIC DNA]</scope>
    <source>
        <strain evidence="1 2">N4</strain>
    </source>
</reference>
<dbReference type="Gene3D" id="3.40.50.12780">
    <property type="entry name" value="N-terminal domain of ligase-like"/>
    <property type="match status" value="1"/>
</dbReference>
<accession>A0A559IYP6</accession>
<protein>
    <submittedName>
        <fullName evidence="1">Phenylacetate--CoA ligase family protein</fullName>
    </submittedName>
</protein>
<dbReference type="OrthoDB" id="580775at2"/>
<evidence type="ECO:0000313" key="2">
    <source>
        <dbReference type="Proteomes" id="UP000318102"/>
    </source>
</evidence>
<dbReference type="AlphaFoldDB" id="A0A559IYP6"/>
<dbReference type="GO" id="GO:0016874">
    <property type="term" value="F:ligase activity"/>
    <property type="evidence" value="ECO:0007669"/>
    <property type="project" value="UniProtKB-KW"/>
</dbReference>
<sequence length="386" mass="45148">MSNPSIITIVEQMKHELAHQVPYYFPWGNKEFTFRDLPFSNKHLINEHRDQLERLPQGKTYESYTSGTTGIPYRCIRSAEEQCKLSAAIFRNRRRWGIPLRHRMLLLSNRMSDEPKMMEHYVQQMSIQQPHFIQGRFSSLYQLAQYMTDKQIEPPPSLLFIQNWGESIIPSQRAFVEAAFGVRLADYYGLEEMWLIAFEAPDGRFLVDEQVVFVEVIDPDTLEPVSDGEYGEIVVTSLVMRTVPYVRYRTGDIGKIWRDDQTGSLCIQLMPMRMSQIVLPDKRVNAAFFRYFDKFFYDLFKQQSIRQFQIVQTAYTSFTLRVAADELVQLDHLEKSLHTLLSNYLHVEVNVSLERVSRILSHSESGKVPFFVTQVQTEQAERGVMI</sequence>
<proteinExistence type="predicted"/>
<keyword evidence="1" id="KW-0436">Ligase</keyword>
<comment type="caution">
    <text evidence="1">The sequence shown here is derived from an EMBL/GenBank/DDBJ whole genome shotgun (WGS) entry which is preliminary data.</text>
</comment>
<gene>
    <name evidence="1" type="ORF">FPZ44_06630</name>
</gene>
<dbReference type="PANTHER" id="PTHR36932">
    <property type="entry name" value="CAPSULAR POLYSACCHARIDE BIOSYNTHESIS PROTEIN"/>
    <property type="match status" value="1"/>
</dbReference>
<dbReference type="RefSeq" id="WP_144988525.1">
    <property type="nucleotide sequence ID" value="NZ_VNJK01000001.1"/>
</dbReference>
<dbReference type="InterPro" id="IPR042099">
    <property type="entry name" value="ANL_N_sf"/>
</dbReference>
<dbReference type="InterPro" id="IPR053158">
    <property type="entry name" value="CapK_Type1_Caps_Biosynth"/>
</dbReference>